<protein>
    <submittedName>
        <fullName evidence="1">Uncharacterized protein</fullName>
    </submittedName>
</protein>
<evidence type="ECO:0000313" key="1">
    <source>
        <dbReference type="EMBL" id="ADY58728.1"/>
    </source>
</evidence>
<dbReference type="EMBL" id="CP002546">
    <property type="protein sequence ID" value="ADY58728.1"/>
    <property type="molecule type" value="Genomic_DNA"/>
</dbReference>
<dbReference type="Proteomes" id="UP000006860">
    <property type="component" value="Chromosome"/>
</dbReference>
<dbReference type="AlphaFoldDB" id="F0SKQ8"/>
<dbReference type="HOGENOM" id="CLU_2059673_0_0_0"/>
<proteinExistence type="predicted"/>
<sequence length="119" mass="13385">MTLSPQISADMELMLSDWQRPVTYRVVSAERDVAQQRLTETFTDVELQGMVGPVVHEADRRTAGQASNPELEVLVRESDLPADAPQLTDRVVMDGDEYQLRDFQPDARTGLVSLTVVRR</sequence>
<organism evidence="1 2">
    <name type="scientific">Rubinisphaera brasiliensis (strain ATCC 49424 / DSM 5305 / JCM 21570 / IAM 15109 / NBRC 103401 / IFAM 1448)</name>
    <name type="common">Planctomyces brasiliensis</name>
    <dbReference type="NCBI Taxonomy" id="756272"/>
    <lineage>
        <taxon>Bacteria</taxon>
        <taxon>Pseudomonadati</taxon>
        <taxon>Planctomycetota</taxon>
        <taxon>Planctomycetia</taxon>
        <taxon>Planctomycetales</taxon>
        <taxon>Planctomycetaceae</taxon>
        <taxon>Rubinisphaera</taxon>
    </lineage>
</organism>
<dbReference type="RefSeq" id="WP_013627461.1">
    <property type="nucleotide sequence ID" value="NC_015174.1"/>
</dbReference>
<evidence type="ECO:0000313" key="2">
    <source>
        <dbReference type="Proteomes" id="UP000006860"/>
    </source>
</evidence>
<dbReference type="KEGG" id="pbs:Plabr_1110"/>
<reference evidence="2" key="1">
    <citation type="submission" date="2011-02" db="EMBL/GenBank/DDBJ databases">
        <title>The complete genome of Planctomyces brasiliensis DSM 5305.</title>
        <authorList>
            <person name="Lucas S."/>
            <person name="Copeland A."/>
            <person name="Lapidus A."/>
            <person name="Bruce D."/>
            <person name="Goodwin L."/>
            <person name="Pitluck S."/>
            <person name="Kyrpides N."/>
            <person name="Mavromatis K."/>
            <person name="Pagani I."/>
            <person name="Ivanova N."/>
            <person name="Ovchinnikova G."/>
            <person name="Lu M."/>
            <person name="Detter J.C."/>
            <person name="Han C."/>
            <person name="Land M."/>
            <person name="Hauser L."/>
            <person name="Markowitz V."/>
            <person name="Cheng J.-F."/>
            <person name="Hugenholtz P."/>
            <person name="Woyke T."/>
            <person name="Wu D."/>
            <person name="Tindall B."/>
            <person name="Pomrenke H.G."/>
            <person name="Brambilla E."/>
            <person name="Klenk H.-P."/>
            <person name="Eisen J.A."/>
        </authorList>
    </citation>
    <scope>NUCLEOTIDE SEQUENCE [LARGE SCALE GENOMIC DNA]</scope>
    <source>
        <strain evidence="2">ATCC 49424 / DSM 5305 / JCM 21570 / NBRC 103401 / IFAM 1448</strain>
    </source>
</reference>
<gene>
    <name evidence="1" type="ordered locus">Plabr_1110</name>
</gene>
<name>F0SKQ8_RUBBR</name>
<dbReference type="OrthoDB" id="9905375at2"/>
<keyword evidence="2" id="KW-1185">Reference proteome</keyword>
<dbReference type="STRING" id="756272.Plabr_1110"/>
<accession>F0SKQ8</accession>